<protein>
    <submittedName>
        <fullName evidence="1">Uncharacterized protein</fullName>
    </submittedName>
</protein>
<reference evidence="1 2" key="1">
    <citation type="submission" date="2019-12" db="EMBL/GenBank/DDBJ databases">
        <title>Hymenobacter sp. HMF4947 Genome sequencing and assembly.</title>
        <authorList>
            <person name="Kang H."/>
            <person name="Cha I."/>
            <person name="Kim H."/>
            <person name="Joh K."/>
        </authorList>
    </citation>
    <scope>NUCLEOTIDE SEQUENCE [LARGE SCALE GENOMIC DNA]</scope>
    <source>
        <strain evidence="1 2">HMF4947</strain>
    </source>
</reference>
<name>A0A7K1TJS1_9BACT</name>
<evidence type="ECO:0000313" key="1">
    <source>
        <dbReference type="EMBL" id="MVN78441.1"/>
    </source>
</evidence>
<keyword evidence="2" id="KW-1185">Reference proteome</keyword>
<dbReference type="Proteomes" id="UP000441336">
    <property type="component" value="Unassembled WGS sequence"/>
</dbReference>
<dbReference type="RefSeq" id="WP_157568561.1">
    <property type="nucleotide sequence ID" value="NZ_WQKZ01000005.1"/>
</dbReference>
<comment type="caution">
    <text evidence="1">The sequence shown here is derived from an EMBL/GenBank/DDBJ whole genome shotgun (WGS) entry which is preliminary data.</text>
</comment>
<proteinExistence type="predicted"/>
<organism evidence="1 2">
    <name type="scientific">Hymenobacter ginkgonis</name>
    <dbReference type="NCBI Taxonomy" id="2682976"/>
    <lineage>
        <taxon>Bacteria</taxon>
        <taxon>Pseudomonadati</taxon>
        <taxon>Bacteroidota</taxon>
        <taxon>Cytophagia</taxon>
        <taxon>Cytophagales</taxon>
        <taxon>Hymenobacteraceae</taxon>
        <taxon>Hymenobacter</taxon>
    </lineage>
</organism>
<dbReference type="AlphaFoldDB" id="A0A7K1TJS1"/>
<accession>A0A7K1TJS1</accession>
<sequence>MEKPISRRQHGFTDYSYIPLALAIPKLAGFTDEKTATTMTRVLAGNILVSSLFTRAEWAYSRSYRLKRIWC</sequence>
<evidence type="ECO:0000313" key="2">
    <source>
        <dbReference type="Proteomes" id="UP000441336"/>
    </source>
</evidence>
<dbReference type="EMBL" id="WQKZ01000005">
    <property type="protein sequence ID" value="MVN78441.1"/>
    <property type="molecule type" value="Genomic_DNA"/>
</dbReference>
<gene>
    <name evidence="1" type="ORF">GO988_19085</name>
</gene>